<evidence type="ECO:0000256" key="6">
    <source>
        <dbReference type="ARBA" id="ARBA00022777"/>
    </source>
</evidence>
<feature type="compositionally biased region" description="Polar residues" evidence="7">
    <location>
        <begin position="1"/>
        <end position="12"/>
    </location>
</feature>
<keyword evidence="5" id="KW-0808">Transferase</keyword>
<dbReference type="Gene3D" id="3.30.450.20">
    <property type="entry name" value="PAS domain"/>
    <property type="match status" value="2"/>
</dbReference>
<dbReference type="CDD" id="cd00082">
    <property type="entry name" value="HisKA"/>
    <property type="match status" value="1"/>
</dbReference>
<dbReference type="PANTHER" id="PTHR42878">
    <property type="entry name" value="TWO-COMPONENT HISTIDINE KINASE"/>
    <property type="match status" value="1"/>
</dbReference>
<dbReference type="InterPro" id="IPR036097">
    <property type="entry name" value="HisK_dim/P_sf"/>
</dbReference>
<dbReference type="FunFam" id="3.30.565.10:FF:000006">
    <property type="entry name" value="Sensor histidine kinase WalK"/>
    <property type="match status" value="1"/>
</dbReference>
<dbReference type="SUPFAM" id="SSF47384">
    <property type="entry name" value="Homodimeric domain of signal transducing histidine kinase"/>
    <property type="match status" value="1"/>
</dbReference>
<dbReference type="InterPro" id="IPR004358">
    <property type="entry name" value="Sig_transdc_His_kin-like_C"/>
</dbReference>
<reference evidence="10" key="1">
    <citation type="journal article" date="2012" name="J. Microbiol. Biotechnol.">
        <title>Ramlibacter ginsenosidimutans sp. nov., with ginsenoside-converting activity.</title>
        <authorList>
            <person name="Wang L."/>
            <person name="An D.S."/>
            <person name="Kim S.G."/>
            <person name="Jin F.X."/>
            <person name="Kim S.C."/>
            <person name="Lee S.T."/>
            <person name="Im W.T."/>
        </authorList>
    </citation>
    <scope>NUCLEOTIDE SEQUENCE</scope>
    <source>
        <strain evidence="10">KACC 17527</strain>
    </source>
</reference>
<dbReference type="PRINTS" id="PR00344">
    <property type="entry name" value="BCTRLSENSOR"/>
</dbReference>
<dbReference type="InterPro" id="IPR000700">
    <property type="entry name" value="PAS-assoc_C"/>
</dbReference>
<feature type="domain" description="PAC" evidence="9">
    <location>
        <begin position="236"/>
        <end position="288"/>
    </location>
</feature>
<protein>
    <recommendedName>
        <fullName evidence="3">histidine kinase</fullName>
        <ecNumber evidence="3">2.7.13.3</ecNumber>
    </recommendedName>
</protein>
<feature type="domain" description="Histidine kinase" evidence="8">
    <location>
        <begin position="324"/>
        <end position="539"/>
    </location>
</feature>
<dbReference type="SUPFAM" id="SSF55874">
    <property type="entry name" value="ATPase domain of HSP90 chaperone/DNA topoisomerase II/histidine kinase"/>
    <property type="match status" value="1"/>
</dbReference>
<dbReference type="Proteomes" id="UP000630528">
    <property type="component" value="Unassembled WGS sequence"/>
</dbReference>
<organism evidence="10 11">
    <name type="scientific">Ramlibacter ginsenosidimutans</name>
    <dbReference type="NCBI Taxonomy" id="502333"/>
    <lineage>
        <taxon>Bacteria</taxon>
        <taxon>Pseudomonadati</taxon>
        <taxon>Pseudomonadota</taxon>
        <taxon>Betaproteobacteria</taxon>
        <taxon>Burkholderiales</taxon>
        <taxon>Comamonadaceae</taxon>
        <taxon>Ramlibacter</taxon>
    </lineage>
</organism>
<dbReference type="InterPro" id="IPR001610">
    <property type="entry name" value="PAC"/>
</dbReference>
<dbReference type="Pfam" id="PF02518">
    <property type="entry name" value="HATPase_c"/>
    <property type="match status" value="1"/>
</dbReference>
<dbReference type="GO" id="GO:0030295">
    <property type="term" value="F:protein kinase activator activity"/>
    <property type="evidence" value="ECO:0007669"/>
    <property type="project" value="TreeGrafter"/>
</dbReference>
<evidence type="ECO:0000259" key="9">
    <source>
        <dbReference type="PROSITE" id="PS50113"/>
    </source>
</evidence>
<evidence type="ECO:0000256" key="5">
    <source>
        <dbReference type="ARBA" id="ARBA00022679"/>
    </source>
</evidence>
<evidence type="ECO:0000313" key="10">
    <source>
        <dbReference type="EMBL" id="MBK6008713.1"/>
    </source>
</evidence>
<dbReference type="SMART" id="SM00086">
    <property type="entry name" value="PAC"/>
    <property type="match status" value="2"/>
</dbReference>
<dbReference type="InterPro" id="IPR003594">
    <property type="entry name" value="HATPase_dom"/>
</dbReference>
<keyword evidence="4" id="KW-0597">Phosphoprotein</keyword>
<sequence length="550" mass="61168">MARNPQKPSGITSASAAQSSRRSRIQLKGDAHDELDAQELAHLRAIKDTATVWYWEQDSEFRFTVDIRGAGHVPQEPSIIGIRRWEAPDCFPLHGTWEDHRRCLEAHLPFREFEFQVGRGVNVRYISTTGVPVFEQGRFVGYRGTAMNITALKRAQQAYERAQVLAVLGARLGKVVGWSFDLASRRMEWSRGLGDLLSKGRNYEPGRSRLLKLLSKGARRMVVSAFWKSSLDRQPFDVELHPMADDGKQVWMRLVGEPVCSAGGTVDRIDGALQDISDSKASQERLSALTEQLSLLNRELGTRVQERTRELELVNADLRGFAHVLAHDLKAPLAAIQGFSAAMEEALAREDSARAAHFASRIRAGGQRMNDYVEALLSLAEMAQAPLVVANVDLTAICADVVDELRAAEHDRNMSVTIEEGMEVRGDRRLLRVLLENLIGNAWKFTRRREAAWIRISSWVDPAGIRVFSVQDNGAGFNMEFAGRLFGDFQRLHAADEFPGTGIGLSNAQRIVNRHGGRIWAEAREGEGAVFRFTLADTSIDADRGCAPGS</sequence>
<dbReference type="InterPro" id="IPR003661">
    <property type="entry name" value="HisK_dim/P_dom"/>
</dbReference>
<dbReference type="RefSeq" id="WP_201176490.1">
    <property type="nucleotide sequence ID" value="NZ_JAEPWM010000011.1"/>
</dbReference>
<dbReference type="SMART" id="SM00387">
    <property type="entry name" value="HATPase_c"/>
    <property type="match status" value="1"/>
</dbReference>
<evidence type="ECO:0000256" key="2">
    <source>
        <dbReference type="ARBA" id="ARBA00004429"/>
    </source>
</evidence>
<evidence type="ECO:0000256" key="7">
    <source>
        <dbReference type="SAM" id="MobiDB-lite"/>
    </source>
</evidence>
<dbReference type="InterPro" id="IPR035965">
    <property type="entry name" value="PAS-like_dom_sf"/>
</dbReference>
<dbReference type="Pfam" id="PF00512">
    <property type="entry name" value="HisKA"/>
    <property type="match status" value="1"/>
</dbReference>
<proteinExistence type="predicted"/>
<dbReference type="Gene3D" id="1.10.287.130">
    <property type="match status" value="1"/>
</dbReference>
<dbReference type="GO" id="GO:0000156">
    <property type="term" value="F:phosphorelay response regulator activity"/>
    <property type="evidence" value="ECO:0007669"/>
    <property type="project" value="TreeGrafter"/>
</dbReference>
<dbReference type="EMBL" id="JAEPWM010000011">
    <property type="protein sequence ID" value="MBK6008713.1"/>
    <property type="molecule type" value="Genomic_DNA"/>
</dbReference>
<dbReference type="GO" id="GO:0000155">
    <property type="term" value="F:phosphorelay sensor kinase activity"/>
    <property type="evidence" value="ECO:0007669"/>
    <property type="project" value="InterPro"/>
</dbReference>
<gene>
    <name evidence="10" type="ORF">JJB11_21650</name>
</gene>
<dbReference type="GO" id="GO:0005886">
    <property type="term" value="C:plasma membrane"/>
    <property type="evidence" value="ECO:0007669"/>
    <property type="project" value="UniProtKB-SubCell"/>
</dbReference>
<dbReference type="PANTHER" id="PTHR42878:SF15">
    <property type="entry name" value="BACTERIOPHYTOCHROME"/>
    <property type="match status" value="1"/>
</dbReference>
<evidence type="ECO:0000313" key="11">
    <source>
        <dbReference type="Proteomes" id="UP000630528"/>
    </source>
</evidence>
<dbReference type="InterPro" id="IPR050351">
    <property type="entry name" value="BphY/WalK/GraS-like"/>
</dbReference>
<accession>A0A934TWG5</accession>
<evidence type="ECO:0000259" key="8">
    <source>
        <dbReference type="PROSITE" id="PS50109"/>
    </source>
</evidence>
<dbReference type="AlphaFoldDB" id="A0A934TWG5"/>
<dbReference type="Gene3D" id="3.30.565.10">
    <property type="entry name" value="Histidine kinase-like ATPase, C-terminal domain"/>
    <property type="match status" value="1"/>
</dbReference>
<feature type="region of interest" description="Disordered" evidence="7">
    <location>
        <begin position="1"/>
        <end position="22"/>
    </location>
</feature>
<name>A0A934TWG5_9BURK</name>
<dbReference type="InterPro" id="IPR036890">
    <property type="entry name" value="HATPase_C_sf"/>
</dbReference>
<dbReference type="InterPro" id="IPR005467">
    <property type="entry name" value="His_kinase_dom"/>
</dbReference>
<evidence type="ECO:0000256" key="1">
    <source>
        <dbReference type="ARBA" id="ARBA00000085"/>
    </source>
</evidence>
<comment type="subcellular location">
    <subcellularLocation>
        <location evidence="2">Cell inner membrane</location>
        <topology evidence="2">Multi-pass membrane protein</topology>
    </subcellularLocation>
</comment>
<dbReference type="SMART" id="SM00388">
    <property type="entry name" value="HisKA"/>
    <property type="match status" value="1"/>
</dbReference>
<dbReference type="PROSITE" id="PS50113">
    <property type="entry name" value="PAC"/>
    <property type="match status" value="1"/>
</dbReference>
<comment type="caution">
    <text evidence="10">The sequence shown here is derived from an EMBL/GenBank/DDBJ whole genome shotgun (WGS) entry which is preliminary data.</text>
</comment>
<keyword evidence="11" id="KW-1185">Reference proteome</keyword>
<dbReference type="SUPFAM" id="SSF55785">
    <property type="entry name" value="PYP-like sensor domain (PAS domain)"/>
    <property type="match status" value="1"/>
</dbReference>
<dbReference type="EC" id="2.7.13.3" evidence="3"/>
<comment type="catalytic activity">
    <reaction evidence="1">
        <text>ATP + protein L-histidine = ADP + protein N-phospho-L-histidine.</text>
        <dbReference type="EC" id="2.7.13.3"/>
    </reaction>
</comment>
<keyword evidence="6" id="KW-0418">Kinase</keyword>
<dbReference type="GO" id="GO:0007234">
    <property type="term" value="P:osmosensory signaling via phosphorelay pathway"/>
    <property type="evidence" value="ECO:0007669"/>
    <property type="project" value="TreeGrafter"/>
</dbReference>
<evidence type="ECO:0000256" key="3">
    <source>
        <dbReference type="ARBA" id="ARBA00012438"/>
    </source>
</evidence>
<reference evidence="10" key="2">
    <citation type="submission" date="2021-01" db="EMBL/GenBank/DDBJ databases">
        <authorList>
            <person name="Kang M."/>
        </authorList>
    </citation>
    <scope>NUCLEOTIDE SEQUENCE</scope>
    <source>
        <strain evidence="10">KACC 17527</strain>
    </source>
</reference>
<evidence type="ECO:0000256" key="4">
    <source>
        <dbReference type="ARBA" id="ARBA00022553"/>
    </source>
</evidence>
<dbReference type="PROSITE" id="PS50109">
    <property type="entry name" value="HIS_KIN"/>
    <property type="match status" value="1"/>
</dbReference>